<evidence type="ECO:0000313" key="7">
    <source>
        <dbReference type="Proteomes" id="UP000034160"/>
    </source>
</evidence>
<dbReference type="EMBL" id="LCCN01000020">
    <property type="protein sequence ID" value="KKS31218.1"/>
    <property type="molecule type" value="Genomic_DNA"/>
</dbReference>
<dbReference type="InterPro" id="IPR014710">
    <property type="entry name" value="RmlC-like_jellyroll"/>
</dbReference>
<reference evidence="6 7" key="1">
    <citation type="journal article" date="2015" name="Nature">
        <title>rRNA introns, odd ribosomes, and small enigmatic genomes across a large radiation of phyla.</title>
        <authorList>
            <person name="Brown C.T."/>
            <person name="Hug L.A."/>
            <person name="Thomas B.C."/>
            <person name="Sharon I."/>
            <person name="Castelle C.J."/>
            <person name="Singh A."/>
            <person name="Wilkins M.J."/>
            <person name="Williams K.H."/>
            <person name="Banfield J.F."/>
        </authorList>
    </citation>
    <scope>NUCLEOTIDE SEQUENCE [LARGE SCALE GENOMIC DNA]</scope>
</reference>
<keyword evidence="1" id="KW-0805">Transcription regulation</keyword>
<protein>
    <submittedName>
        <fullName evidence="6">Transcriptional regulator, Crp/Fnr family</fullName>
    </submittedName>
</protein>
<keyword evidence="2" id="KW-0238">DNA-binding</keyword>
<feature type="domain" description="HTH crp-type" evidence="5">
    <location>
        <begin position="134"/>
        <end position="209"/>
    </location>
</feature>
<evidence type="ECO:0000256" key="2">
    <source>
        <dbReference type="ARBA" id="ARBA00023125"/>
    </source>
</evidence>
<evidence type="ECO:0000259" key="4">
    <source>
        <dbReference type="PROSITE" id="PS50042"/>
    </source>
</evidence>
<evidence type="ECO:0000256" key="3">
    <source>
        <dbReference type="ARBA" id="ARBA00023163"/>
    </source>
</evidence>
<dbReference type="SUPFAM" id="SSF46785">
    <property type="entry name" value="Winged helix' DNA-binding domain"/>
    <property type="match status" value="1"/>
</dbReference>
<dbReference type="InterPro" id="IPR018490">
    <property type="entry name" value="cNMP-bd_dom_sf"/>
</dbReference>
<dbReference type="InterPro" id="IPR000595">
    <property type="entry name" value="cNMP-bd_dom"/>
</dbReference>
<dbReference type="Proteomes" id="UP000034160">
    <property type="component" value="Unassembled WGS sequence"/>
</dbReference>
<feature type="domain" description="Cyclic nucleotide-binding" evidence="4">
    <location>
        <begin position="21"/>
        <end position="77"/>
    </location>
</feature>
<keyword evidence="3" id="KW-0804">Transcription</keyword>
<comment type="caution">
    <text evidence="6">The sequence shown here is derived from an EMBL/GenBank/DDBJ whole genome shotgun (WGS) entry which is preliminary data.</text>
</comment>
<dbReference type="InterPro" id="IPR012318">
    <property type="entry name" value="HTH_CRP"/>
</dbReference>
<dbReference type="PANTHER" id="PTHR24567">
    <property type="entry name" value="CRP FAMILY TRANSCRIPTIONAL REGULATORY PROTEIN"/>
    <property type="match status" value="1"/>
</dbReference>
<dbReference type="PRINTS" id="PR00034">
    <property type="entry name" value="HTHCRP"/>
</dbReference>
<dbReference type="GO" id="GO:0005829">
    <property type="term" value="C:cytosol"/>
    <property type="evidence" value="ECO:0007669"/>
    <property type="project" value="TreeGrafter"/>
</dbReference>
<dbReference type="STRING" id="1618356.UU93_C0020G0006"/>
<gene>
    <name evidence="6" type="ORF">UU93_C0020G0006</name>
</gene>
<dbReference type="PROSITE" id="PS51063">
    <property type="entry name" value="HTH_CRP_2"/>
    <property type="match status" value="1"/>
</dbReference>
<name>A0A0G1B124_9BACT</name>
<dbReference type="Pfam" id="PF13545">
    <property type="entry name" value="HTH_Crp_2"/>
    <property type="match status" value="1"/>
</dbReference>
<evidence type="ECO:0000256" key="1">
    <source>
        <dbReference type="ARBA" id="ARBA00023015"/>
    </source>
</evidence>
<sequence length="221" mass="25261">MTNKVDEKIHTFFQQFPGQQYNKGKLILSAGLQEDHFFFIETGAVKMTTTSGKGQNLVLHIFNPRSCFPLLTLVNQNINTYDFVTLTPTIIHKVPQEKVLAFLQENVDVLFEFQLCMLKGIQGLVHRIEQSAFVPAYNQVAGLLLYFVGHFSDHSSPDTKKAIKLRVTHQEIAAWLGLTRENVSIQMKQLERDGFISKKDKRIEIIDVKKLKNLANPYAVR</sequence>
<dbReference type="CDD" id="cd00038">
    <property type="entry name" value="CAP_ED"/>
    <property type="match status" value="1"/>
</dbReference>
<dbReference type="GO" id="GO:0003700">
    <property type="term" value="F:DNA-binding transcription factor activity"/>
    <property type="evidence" value="ECO:0007669"/>
    <property type="project" value="TreeGrafter"/>
</dbReference>
<dbReference type="PROSITE" id="PS50042">
    <property type="entry name" value="CNMP_BINDING_3"/>
    <property type="match status" value="1"/>
</dbReference>
<evidence type="ECO:0000313" key="6">
    <source>
        <dbReference type="EMBL" id="KKS31218.1"/>
    </source>
</evidence>
<dbReference type="InterPro" id="IPR050397">
    <property type="entry name" value="Env_Response_Regulators"/>
</dbReference>
<dbReference type="InterPro" id="IPR036390">
    <property type="entry name" value="WH_DNA-bd_sf"/>
</dbReference>
<evidence type="ECO:0000259" key="5">
    <source>
        <dbReference type="PROSITE" id="PS51063"/>
    </source>
</evidence>
<dbReference type="AlphaFoldDB" id="A0A0G1B124"/>
<dbReference type="PANTHER" id="PTHR24567:SF26">
    <property type="entry name" value="REGULATORY PROTEIN YEIL"/>
    <property type="match status" value="1"/>
</dbReference>
<dbReference type="Gene3D" id="2.60.120.10">
    <property type="entry name" value="Jelly Rolls"/>
    <property type="match status" value="1"/>
</dbReference>
<dbReference type="Pfam" id="PF00027">
    <property type="entry name" value="cNMP_binding"/>
    <property type="match status" value="1"/>
</dbReference>
<dbReference type="GO" id="GO:0003677">
    <property type="term" value="F:DNA binding"/>
    <property type="evidence" value="ECO:0007669"/>
    <property type="project" value="UniProtKB-KW"/>
</dbReference>
<dbReference type="SUPFAM" id="SSF51206">
    <property type="entry name" value="cAMP-binding domain-like"/>
    <property type="match status" value="1"/>
</dbReference>
<proteinExistence type="predicted"/>
<organism evidence="6 7">
    <name type="scientific">Candidatus Amesbacteria bacterium GW2011_GWA2_42_12</name>
    <dbReference type="NCBI Taxonomy" id="1618356"/>
    <lineage>
        <taxon>Bacteria</taxon>
        <taxon>Candidatus Amesiibacteriota</taxon>
    </lineage>
</organism>
<dbReference type="SMART" id="SM00419">
    <property type="entry name" value="HTH_CRP"/>
    <property type="match status" value="1"/>
</dbReference>
<accession>A0A0G1B124</accession>